<dbReference type="OrthoDB" id="7283415at2"/>
<dbReference type="RefSeq" id="WP_127728782.1">
    <property type="nucleotide sequence ID" value="NZ_SACP01000009.1"/>
</dbReference>
<accession>A0A437P7W8</accession>
<organism evidence="1 2">
    <name type="scientific">Methylobacterium oryzihabitans</name>
    <dbReference type="NCBI Taxonomy" id="2499852"/>
    <lineage>
        <taxon>Bacteria</taxon>
        <taxon>Pseudomonadati</taxon>
        <taxon>Pseudomonadota</taxon>
        <taxon>Alphaproteobacteria</taxon>
        <taxon>Hyphomicrobiales</taxon>
        <taxon>Methylobacteriaceae</taxon>
        <taxon>Methylobacterium</taxon>
    </lineage>
</organism>
<dbReference type="AlphaFoldDB" id="A0A437P7W8"/>
<dbReference type="EMBL" id="SACP01000009">
    <property type="protein sequence ID" value="RVU18351.1"/>
    <property type="molecule type" value="Genomic_DNA"/>
</dbReference>
<dbReference type="Proteomes" id="UP000286997">
    <property type="component" value="Unassembled WGS sequence"/>
</dbReference>
<protein>
    <submittedName>
        <fullName evidence="1">Uncharacterized protein</fullName>
    </submittedName>
</protein>
<keyword evidence="2" id="KW-1185">Reference proteome</keyword>
<name>A0A437P7W8_9HYPH</name>
<gene>
    <name evidence="1" type="ORF">EOE48_10645</name>
</gene>
<reference evidence="1 2" key="1">
    <citation type="submission" date="2019-01" db="EMBL/GenBank/DDBJ databases">
        <authorList>
            <person name="Chen W.-M."/>
        </authorList>
    </citation>
    <scope>NUCLEOTIDE SEQUENCE [LARGE SCALE GENOMIC DNA]</scope>
    <source>
        <strain evidence="1 2">TER-1</strain>
    </source>
</reference>
<sequence length="155" mass="17236">MSPKAHWKLFTVLLDKGPGQVAYALGEWDGKPRLGFRWNGTDDNPIGNPQSRGLPTWTMLDEDMHLAIIQQLPEDKQTIMCSILGITIPPMVEFKVAVHPSGRHTLMARASGQRMFEDGQGDLLANDDAGGFYKAVCEEIRRHLHMGTKVVLGEL</sequence>
<evidence type="ECO:0000313" key="2">
    <source>
        <dbReference type="Proteomes" id="UP000286997"/>
    </source>
</evidence>
<evidence type="ECO:0000313" key="1">
    <source>
        <dbReference type="EMBL" id="RVU18351.1"/>
    </source>
</evidence>
<comment type="caution">
    <text evidence="1">The sequence shown here is derived from an EMBL/GenBank/DDBJ whole genome shotgun (WGS) entry which is preliminary data.</text>
</comment>
<proteinExistence type="predicted"/>